<dbReference type="Pfam" id="PF00646">
    <property type="entry name" value="F-box"/>
    <property type="match status" value="1"/>
</dbReference>
<dbReference type="Proteomes" id="UP000504607">
    <property type="component" value="Unplaced"/>
</dbReference>
<dbReference type="Gene3D" id="3.80.10.10">
    <property type="entry name" value="Ribonuclease Inhibitor"/>
    <property type="match status" value="1"/>
</dbReference>
<proteinExistence type="predicted"/>
<sequence>MGTRNAGGVDRISRLPSDILERILFFTGVRQAVQLSVLSSTWKNLWKAMPDLYFDARDFPPTSDQNWRLFHFARRVLELRTWRTRELRIVVYEDIHQQIRISPREWFNFAAQCRAEEQSLSYLPHSSSSPTSGIVNENPSIIIVFGMLRRLSISGMCEPFSAFEPPSDACSLLEKLSIVGCSFDSVNISFSRLKHLTLHDCGVFRGIRVAAPSLESFDYRQGFSRDCKLENLPSLRHASLRHASIDIYRGNWSCDALLGVLRAIQNATSITLPWWNLEAYYKQQGSFSCLPTFHNAKHVTLVSCGQRNIVLIKDLLQKCPNIETLTTRREVYTK</sequence>
<dbReference type="InParanoid" id="A0A6I9QDM8"/>
<keyword evidence="2" id="KW-1185">Reference proteome</keyword>
<name>A0A6I9QDM8_ELAGV</name>
<dbReference type="SUPFAM" id="SSF52047">
    <property type="entry name" value="RNI-like"/>
    <property type="match status" value="1"/>
</dbReference>
<dbReference type="PROSITE" id="PS50181">
    <property type="entry name" value="FBOX"/>
    <property type="match status" value="1"/>
</dbReference>
<evidence type="ECO:0000259" key="1">
    <source>
        <dbReference type="PROSITE" id="PS50181"/>
    </source>
</evidence>
<gene>
    <name evidence="3" type="primary">LOC105033749</name>
</gene>
<dbReference type="AlphaFoldDB" id="A0A6I9QDM8"/>
<feature type="domain" description="F-box" evidence="1">
    <location>
        <begin position="9"/>
        <end position="57"/>
    </location>
</feature>
<evidence type="ECO:0000313" key="2">
    <source>
        <dbReference type="Proteomes" id="UP000504607"/>
    </source>
</evidence>
<dbReference type="InterPro" id="IPR036047">
    <property type="entry name" value="F-box-like_dom_sf"/>
</dbReference>
<dbReference type="InterPro" id="IPR032675">
    <property type="entry name" value="LRR_dom_sf"/>
</dbReference>
<organism evidence="2 3">
    <name type="scientific">Elaeis guineensis var. tenera</name>
    <name type="common">Oil palm</name>
    <dbReference type="NCBI Taxonomy" id="51953"/>
    <lineage>
        <taxon>Eukaryota</taxon>
        <taxon>Viridiplantae</taxon>
        <taxon>Streptophyta</taxon>
        <taxon>Embryophyta</taxon>
        <taxon>Tracheophyta</taxon>
        <taxon>Spermatophyta</taxon>
        <taxon>Magnoliopsida</taxon>
        <taxon>Liliopsida</taxon>
        <taxon>Arecaceae</taxon>
        <taxon>Arecoideae</taxon>
        <taxon>Cocoseae</taxon>
        <taxon>Elaeidinae</taxon>
        <taxon>Elaeis</taxon>
    </lineage>
</organism>
<dbReference type="PANTHER" id="PTHR34223:SF83">
    <property type="entry name" value="F-BOX DOMAIN-CONTAINING PROTEIN"/>
    <property type="match status" value="1"/>
</dbReference>
<dbReference type="RefSeq" id="XP_010906958.1">
    <property type="nucleotide sequence ID" value="XM_010908656.1"/>
</dbReference>
<dbReference type="InterPro" id="IPR001810">
    <property type="entry name" value="F-box_dom"/>
</dbReference>
<accession>A0A6I9QDM8</accession>
<evidence type="ECO:0000313" key="3">
    <source>
        <dbReference type="RefSeq" id="XP_010906958.1"/>
    </source>
</evidence>
<reference evidence="3" key="1">
    <citation type="submission" date="2025-08" db="UniProtKB">
        <authorList>
            <consortium name="RefSeq"/>
        </authorList>
    </citation>
    <scope>IDENTIFICATION</scope>
</reference>
<dbReference type="SUPFAM" id="SSF81383">
    <property type="entry name" value="F-box domain"/>
    <property type="match status" value="1"/>
</dbReference>
<protein>
    <submittedName>
        <fullName evidence="3">F-box protein At5g03100-like</fullName>
    </submittedName>
</protein>
<dbReference type="InterPro" id="IPR053197">
    <property type="entry name" value="F-box_SCFL_complex_component"/>
</dbReference>
<dbReference type="OrthoDB" id="677997at2759"/>
<dbReference type="PANTHER" id="PTHR34223">
    <property type="entry name" value="OS11G0201299 PROTEIN"/>
    <property type="match status" value="1"/>
</dbReference>